<evidence type="ECO:0000256" key="4">
    <source>
        <dbReference type="ARBA" id="ARBA00023125"/>
    </source>
</evidence>
<evidence type="ECO:0000256" key="5">
    <source>
        <dbReference type="ARBA" id="ARBA00023163"/>
    </source>
</evidence>
<feature type="domain" description="Sigma-54 factor interaction" evidence="6">
    <location>
        <begin position="138"/>
        <end position="368"/>
    </location>
</feature>
<dbReference type="InterPro" id="IPR025943">
    <property type="entry name" value="Sigma_54_int_dom_ATP-bd_2"/>
</dbReference>
<evidence type="ECO:0000256" key="2">
    <source>
        <dbReference type="ARBA" id="ARBA00022840"/>
    </source>
</evidence>
<evidence type="ECO:0000256" key="1">
    <source>
        <dbReference type="ARBA" id="ARBA00022741"/>
    </source>
</evidence>
<evidence type="ECO:0000313" key="7">
    <source>
        <dbReference type="EMBL" id="MBS7528649.1"/>
    </source>
</evidence>
<protein>
    <submittedName>
        <fullName evidence="7">Sigma 54-interacting transcriptional regulator</fullName>
    </submittedName>
</protein>
<dbReference type="Pfam" id="PF25601">
    <property type="entry name" value="AAA_lid_14"/>
    <property type="match status" value="1"/>
</dbReference>
<accession>A0ABS5PVR5</accession>
<dbReference type="InterPro" id="IPR009057">
    <property type="entry name" value="Homeodomain-like_sf"/>
</dbReference>
<dbReference type="SMART" id="SM00382">
    <property type="entry name" value="AAA"/>
    <property type="match status" value="1"/>
</dbReference>
<comment type="caution">
    <text evidence="7">The sequence shown here is derived from an EMBL/GenBank/DDBJ whole genome shotgun (WGS) entry which is preliminary data.</text>
</comment>
<evidence type="ECO:0000259" key="6">
    <source>
        <dbReference type="PROSITE" id="PS50045"/>
    </source>
</evidence>
<dbReference type="InterPro" id="IPR025662">
    <property type="entry name" value="Sigma_54_int_dom_ATP-bd_1"/>
</dbReference>
<dbReference type="InterPro" id="IPR027417">
    <property type="entry name" value="P-loop_NTPase"/>
</dbReference>
<proteinExistence type="predicted"/>
<keyword evidence="3" id="KW-0805">Transcription regulation</keyword>
<dbReference type="PANTHER" id="PTHR32071:SF57">
    <property type="entry name" value="C4-DICARBOXYLATE TRANSPORT TRANSCRIPTIONAL REGULATORY PROTEIN DCTD"/>
    <property type="match status" value="1"/>
</dbReference>
<dbReference type="InterPro" id="IPR003593">
    <property type="entry name" value="AAA+_ATPase"/>
</dbReference>
<dbReference type="InterPro" id="IPR002197">
    <property type="entry name" value="HTH_Fis"/>
</dbReference>
<dbReference type="InterPro" id="IPR058031">
    <property type="entry name" value="AAA_lid_NorR"/>
</dbReference>
<dbReference type="Pfam" id="PF00158">
    <property type="entry name" value="Sigma54_activat"/>
    <property type="match status" value="1"/>
</dbReference>
<dbReference type="InterPro" id="IPR002078">
    <property type="entry name" value="Sigma_54_int"/>
</dbReference>
<dbReference type="EMBL" id="JAHBCL010000050">
    <property type="protein sequence ID" value="MBS7528649.1"/>
    <property type="molecule type" value="Genomic_DNA"/>
</dbReference>
<dbReference type="SUPFAM" id="SSF46689">
    <property type="entry name" value="Homeodomain-like"/>
    <property type="match status" value="1"/>
</dbReference>
<dbReference type="RefSeq" id="WP_213238506.1">
    <property type="nucleotide sequence ID" value="NZ_JAHBCL010000050.1"/>
</dbReference>
<sequence>MKAKDIMNCFFEECCTTDHVGYVKNMMIEKQSDFAIVVDREGRYKGVLYARSIVNTSIEGKTCHEIMSEVRAIGEEQALEHINDDYKSFIPVINRMGYPVGIITLEEMFNLWRTEKKEPVFQRKTPNNRTAKYTIDDIIGNSHIVMSLKESILSAARVRSTVLILGETGVGKELVAQAIANLSARRFKPFVRINCAAIPENLLESELFGYEAGAYTGALKGGNQGKFEIADGGTIFLDEIGDMQLMMQAKILRVLQEREIEKIGGRYPIPVDVRVIAATHADLERMIENREFRQDLYYRLNVIPIHIPPLREHVEDIEPLFNHYINLYAEEMGLTAPNVERGVYEMLKAYHWPGNVRELKNLVEMLIASNSGRIAKGMLSSYFSDKLEYERQDENYLKLNSIEAEREMILKYLKMHDNNKNKVADVLGISRSTLYNKLKRYQIK</sequence>
<dbReference type="Pfam" id="PF02954">
    <property type="entry name" value="HTH_8"/>
    <property type="match status" value="1"/>
</dbReference>
<dbReference type="PROSITE" id="PS00675">
    <property type="entry name" value="SIGMA54_INTERACT_1"/>
    <property type="match status" value="1"/>
</dbReference>
<dbReference type="PROSITE" id="PS00676">
    <property type="entry name" value="SIGMA54_INTERACT_2"/>
    <property type="match status" value="1"/>
</dbReference>
<dbReference type="Proteomes" id="UP000746471">
    <property type="component" value="Unassembled WGS sequence"/>
</dbReference>
<evidence type="ECO:0000256" key="3">
    <source>
        <dbReference type="ARBA" id="ARBA00023015"/>
    </source>
</evidence>
<keyword evidence="2" id="KW-0067">ATP-binding</keyword>
<dbReference type="CDD" id="cd00009">
    <property type="entry name" value="AAA"/>
    <property type="match status" value="1"/>
</dbReference>
<dbReference type="InterPro" id="IPR046342">
    <property type="entry name" value="CBS_dom_sf"/>
</dbReference>
<reference evidence="7 8" key="1">
    <citation type="submission" date="2021-05" db="EMBL/GenBank/DDBJ databases">
        <title>Fusibacter ferrireducens sp. nov., an anaerobic, sulfur- and Fe-reducing bacterium isolated from the mangrove sediment.</title>
        <authorList>
            <person name="Qiu D."/>
        </authorList>
    </citation>
    <scope>NUCLEOTIDE SEQUENCE [LARGE SCALE GENOMIC DNA]</scope>
    <source>
        <strain evidence="7 8">DSM 12116</strain>
    </source>
</reference>
<dbReference type="PROSITE" id="PS00688">
    <property type="entry name" value="SIGMA54_INTERACT_3"/>
    <property type="match status" value="1"/>
</dbReference>
<dbReference type="Gene3D" id="1.10.10.60">
    <property type="entry name" value="Homeodomain-like"/>
    <property type="match status" value="1"/>
</dbReference>
<dbReference type="CDD" id="cd02205">
    <property type="entry name" value="CBS_pair_SF"/>
    <property type="match status" value="1"/>
</dbReference>
<dbReference type="PROSITE" id="PS50045">
    <property type="entry name" value="SIGMA54_INTERACT_4"/>
    <property type="match status" value="1"/>
</dbReference>
<keyword evidence="5" id="KW-0804">Transcription</keyword>
<evidence type="ECO:0000313" key="8">
    <source>
        <dbReference type="Proteomes" id="UP000746471"/>
    </source>
</evidence>
<dbReference type="PRINTS" id="PR01590">
    <property type="entry name" value="HTHFIS"/>
</dbReference>
<keyword evidence="8" id="KW-1185">Reference proteome</keyword>
<dbReference type="SUPFAM" id="SSF52540">
    <property type="entry name" value="P-loop containing nucleoside triphosphate hydrolases"/>
    <property type="match status" value="1"/>
</dbReference>
<name>A0ABS5PVR5_9FIRM</name>
<dbReference type="InterPro" id="IPR025944">
    <property type="entry name" value="Sigma_54_int_dom_CS"/>
</dbReference>
<dbReference type="Gene3D" id="1.10.8.60">
    <property type="match status" value="1"/>
</dbReference>
<organism evidence="7 8">
    <name type="scientific">Fusibacter paucivorans</name>
    <dbReference type="NCBI Taxonomy" id="76009"/>
    <lineage>
        <taxon>Bacteria</taxon>
        <taxon>Bacillati</taxon>
        <taxon>Bacillota</taxon>
        <taxon>Clostridia</taxon>
        <taxon>Eubacteriales</taxon>
        <taxon>Eubacteriales Family XII. Incertae Sedis</taxon>
        <taxon>Fusibacter</taxon>
    </lineage>
</organism>
<dbReference type="Gene3D" id="3.10.580.10">
    <property type="entry name" value="CBS-domain"/>
    <property type="match status" value="1"/>
</dbReference>
<keyword evidence="1" id="KW-0547">Nucleotide-binding</keyword>
<keyword evidence="4" id="KW-0238">DNA-binding</keyword>
<gene>
    <name evidence="7" type="ORF">KHM83_18425</name>
</gene>
<dbReference type="Gene3D" id="3.40.50.300">
    <property type="entry name" value="P-loop containing nucleotide triphosphate hydrolases"/>
    <property type="match status" value="1"/>
</dbReference>
<dbReference type="PANTHER" id="PTHR32071">
    <property type="entry name" value="TRANSCRIPTIONAL REGULATORY PROTEIN"/>
    <property type="match status" value="1"/>
</dbReference>
<dbReference type="SUPFAM" id="SSF54631">
    <property type="entry name" value="CBS-domain pair"/>
    <property type="match status" value="1"/>
</dbReference>